<comment type="caution">
    <text evidence="1">The sequence shown here is derived from an EMBL/GenBank/DDBJ whole genome shotgun (WGS) entry which is preliminary data.</text>
</comment>
<proteinExistence type="predicted"/>
<protein>
    <submittedName>
        <fullName evidence="1">Uncharacterized protein</fullName>
    </submittedName>
</protein>
<dbReference type="Gene3D" id="3.30.2310.20">
    <property type="entry name" value="RelE-like"/>
    <property type="match status" value="1"/>
</dbReference>
<reference evidence="1" key="3">
    <citation type="submission" date="2023-05" db="EMBL/GenBank/DDBJ databases">
        <authorList>
            <person name="Smith C.H."/>
        </authorList>
    </citation>
    <scope>NUCLEOTIDE SEQUENCE</scope>
    <source>
        <strain evidence="1">CHS0354</strain>
        <tissue evidence="1">Mantle</tissue>
    </source>
</reference>
<dbReference type="Proteomes" id="UP001195483">
    <property type="component" value="Unassembled WGS sequence"/>
</dbReference>
<accession>A0AAE0T7V0</accession>
<reference evidence="1" key="1">
    <citation type="journal article" date="2021" name="Genome Biol. Evol.">
        <title>A High-Quality Reference Genome for a Parasitic Bivalve with Doubly Uniparental Inheritance (Bivalvia: Unionida).</title>
        <authorList>
            <person name="Smith C.H."/>
        </authorList>
    </citation>
    <scope>NUCLEOTIDE SEQUENCE</scope>
    <source>
        <strain evidence="1">CHS0354</strain>
    </source>
</reference>
<evidence type="ECO:0000313" key="1">
    <source>
        <dbReference type="EMBL" id="KAK3605058.1"/>
    </source>
</evidence>
<dbReference type="InterPro" id="IPR035093">
    <property type="entry name" value="RelE/ParE_toxin_dom_sf"/>
</dbReference>
<dbReference type="AlphaFoldDB" id="A0AAE0T7V0"/>
<name>A0AAE0T7V0_9BIVA</name>
<keyword evidence="2" id="KW-1185">Reference proteome</keyword>
<gene>
    <name evidence="1" type="ORF">CHS0354_000724</name>
</gene>
<dbReference type="SUPFAM" id="SSF143011">
    <property type="entry name" value="RelE-like"/>
    <property type="match status" value="1"/>
</dbReference>
<sequence length="178" mass="20856">MTIITIKEDIVLAKTEFETLAELRQALAKRFTEEEIDKMSLKEYIQSGAVDEDDYEQNPFATELRNHALRGEYEGFRSIDVTGDYRIIFRELSEGRYEFVELIDDVVLAKTEFETLAELRQALAKRFTEEEIEKMSLKEYIQSGAVDEDDYEVFETGEDYIKYLDTKIKQNKMVQGED</sequence>
<organism evidence="1 2">
    <name type="scientific">Potamilus streckersoni</name>
    <dbReference type="NCBI Taxonomy" id="2493646"/>
    <lineage>
        <taxon>Eukaryota</taxon>
        <taxon>Metazoa</taxon>
        <taxon>Spiralia</taxon>
        <taxon>Lophotrochozoa</taxon>
        <taxon>Mollusca</taxon>
        <taxon>Bivalvia</taxon>
        <taxon>Autobranchia</taxon>
        <taxon>Heteroconchia</taxon>
        <taxon>Palaeoheterodonta</taxon>
        <taxon>Unionida</taxon>
        <taxon>Unionoidea</taxon>
        <taxon>Unionidae</taxon>
        <taxon>Ambleminae</taxon>
        <taxon>Lampsilini</taxon>
        <taxon>Potamilus</taxon>
    </lineage>
</organism>
<dbReference type="EMBL" id="JAEAOA010000085">
    <property type="protein sequence ID" value="KAK3605058.1"/>
    <property type="molecule type" value="Genomic_DNA"/>
</dbReference>
<reference evidence="1" key="2">
    <citation type="journal article" date="2021" name="Genome Biol. Evol.">
        <title>Developing a high-quality reference genome for a parasitic bivalve with doubly uniparental inheritance (Bivalvia: Unionida).</title>
        <authorList>
            <person name="Smith C.H."/>
        </authorList>
    </citation>
    <scope>NUCLEOTIDE SEQUENCE</scope>
    <source>
        <strain evidence="1">CHS0354</strain>
        <tissue evidence="1">Mantle</tissue>
    </source>
</reference>
<evidence type="ECO:0000313" key="2">
    <source>
        <dbReference type="Proteomes" id="UP001195483"/>
    </source>
</evidence>